<accession>D7G1K4</accession>
<feature type="region of interest" description="Disordered" evidence="1">
    <location>
        <begin position="162"/>
        <end position="233"/>
    </location>
</feature>
<evidence type="ECO:0000256" key="1">
    <source>
        <dbReference type="SAM" id="MobiDB-lite"/>
    </source>
</evidence>
<keyword evidence="2" id="KW-0812">Transmembrane</keyword>
<gene>
    <name evidence="3" type="ORF">Esi_0045_0107</name>
</gene>
<feature type="compositionally biased region" description="Low complexity" evidence="1">
    <location>
        <begin position="197"/>
        <end position="208"/>
    </location>
</feature>
<dbReference type="InParanoid" id="D7G1K4"/>
<feature type="region of interest" description="Disordered" evidence="1">
    <location>
        <begin position="245"/>
        <end position="296"/>
    </location>
</feature>
<protein>
    <submittedName>
        <fullName evidence="3">Uncharacterized protein</fullName>
    </submittedName>
</protein>
<dbReference type="AlphaFoldDB" id="D7G1K4"/>
<dbReference type="OMA" id="FRRRCCC"/>
<keyword evidence="4" id="KW-1185">Reference proteome</keyword>
<proteinExistence type="predicted"/>
<organism evidence="3 4">
    <name type="scientific">Ectocarpus siliculosus</name>
    <name type="common">Brown alga</name>
    <name type="synonym">Conferva siliculosa</name>
    <dbReference type="NCBI Taxonomy" id="2880"/>
    <lineage>
        <taxon>Eukaryota</taxon>
        <taxon>Sar</taxon>
        <taxon>Stramenopiles</taxon>
        <taxon>Ochrophyta</taxon>
        <taxon>PX clade</taxon>
        <taxon>Phaeophyceae</taxon>
        <taxon>Ectocarpales</taxon>
        <taxon>Ectocarpaceae</taxon>
        <taxon>Ectocarpus</taxon>
    </lineage>
</organism>
<keyword evidence="2" id="KW-1133">Transmembrane helix</keyword>
<feature type="transmembrane region" description="Helical" evidence="2">
    <location>
        <begin position="63"/>
        <end position="86"/>
    </location>
</feature>
<evidence type="ECO:0000313" key="4">
    <source>
        <dbReference type="Proteomes" id="UP000002630"/>
    </source>
</evidence>
<name>D7G1K4_ECTSI</name>
<evidence type="ECO:0000256" key="2">
    <source>
        <dbReference type="SAM" id="Phobius"/>
    </source>
</evidence>
<dbReference type="EMBL" id="FN648652">
    <property type="protein sequence ID" value="CBJ26812.1"/>
    <property type="molecule type" value="Genomic_DNA"/>
</dbReference>
<evidence type="ECO:0000313" key="3">
    <source>
        <dbReference type="EMBL" id="CBJ26812.1"/>
    </source>
</evidence>
<keyword evidence="2" id="KW-0472">Membrane</keyword>
<dbReference type="Proteomes" id="UP000002630">
    <property type="component" value="Linkage Group LG18"/>
</dbReference>
<reference evidence="3 4" key="1">
    <citation type="journal article" date="2010" name="Nature">
        <title>The Ectocarpus genome and the independent evolution of multicellularity in brown algae.</title>
        <authorList>
            <person name="Cock J.M."/>
            <person name="Sterck L."/>
            <person name="Rouze P."/>
            <person name="Scornet D."/>
            <person name="Allen A.E."/>
            <person name="Amoutzias G."/>
            <person name="Anthouard V."/>
            <person name="Artiguenave F."/>
            <person name="Aury J.M."/>
            <person name="Badger J.H."/>
            <person name="Beszteri B."/>
            <person name="Billiau K."/>
            <person name="Bonnet E."/>
            <person name="Bothwell J.H."/>
            <person name="Bowler C."/>
            <person name="Boyen C."/>
            <person name="Brownlee C."/>
            <person name="Carrano C.J."/>
            <person name="Charrier B."/>
            <person name="Cho G.Y."/>
            <person name="Coelho S.M."/>
            <person name="Collen J."/>
            <person name="Corre E."/>
            <person name="Da Silva C."/>
            <person name="Delage L."/>
            <person name="Delaroque N."/>
            <person name="Dittami S.M."/>
            <person name="Doulbeau S."/>
            <person name="Elias M."/>
            <person name="Farnham G."/>
            <person name="Gachon C.M."/>
            <person name="Gschloessl B."/>
            <person name="Heesch S."/>
            <person name="Jabbari K."/>
            <person name="Jubin C."/>
            <person name="Kawai H."/>
            <person name="Kimura K."/>
            <person name="Kloareg B."/>
            <person name="Kupper F.C."/>
            <person name="Lang D."/>
            <person name="Le Bail A."/>
            <person name="Leblanc C."/>
            <person name="Lerouge P."/>
            <person name="Lohr M."/>
            <person name="Lopez P.J."/>
            <person name="Martens C."/>
            <person name="Maumus F."/>
            <person name="Michel G."/>
            <person name="Miranda-Saavedra D."/>
            <person name="Morales J."/>
            <person name="Moreau H."/>
            <person name="Motomura T."/>
            <person name="Nagasato C."/>
            <person name="Napoli C.A."/>
            <person name="Nelson D.R."/>
            <person name="Nyvall-Collen P."/>
            <person name="Peters A.F."/>
            <person name="Pommier C."/>
            <person name="Potin P."/>
            <person name="Poulain J."/>
            <person name="Quesneville H."/>
            <person name="Read B."/>
            <person name="Rensing S.A."/>
            <person name="Ritter A."/>
            <person name="Rousvoal S."/>
            <person name="Samanta M."/>
            <person name="Samson G."/>
            <person name="Schroeder D.C."/>
            <person name="Segurens B."/>
            <person name="Strittmatter M."/>
            <person name="Tonon T."/>
            <person name="Tregear J.W."/>
            <person name="Valentin K."/>
            <person name="von Dassow P."/>
            <person name="Yamagishi T."/>
            <person name="Van de Peer Y."/>
            <person name="Wincker P."/>
        </authorList>
    </citation>
    <scope>NUCLEOTIDE SEQUENCE [LARGE SCALE GENOMIC DNA]</scope>
    <source>
        <strain evidence="4">Ec32 / CCAP1310/4</strain>
    </source>
</reference>
<feature type="compositionally biased region" description="Gly residues" evidence="1">
    <location>
        <begin position="184"/>
        <end position="196"/>
    </location>
</feature>
<dbReference type="EMBL" id="FN649743">
    <property type="protein sequence ID" value="CBJ26812.1"/>
    <property type="molecule type" value="Genomic_DNA"/>
</dbReference>
<feature type="region of interest" description="Disordered" evidence="1">
    <location>
        <begin position="35"/>
        <end position="56"/>
    </location>
</feature>
<sequence length="325" mass="33510">MEACLGGKSLHQLQKVCGLPGPDGSIQAFTPHDEEEGSYFGDDPTTEDPGPSLSGGGSRKWTVIVYIMAALVGILVSYVTSATLIVRKVEGLWRLPFGGGVFEALCEGAAQCWRGFRRRCCCCCSCCFRGDDGSPGDGQRPDFSERKLYGYTSAAGEGRRLIFPTRGDAEETRRGRRGRSRGTSRGGGGGGDGGGPRSSSPTRRTASTFYEDEEASRPRARSDSSGSGGASGDFYDGERLFGAAGAGSSASGRAGAGGRRSNGYGAADGRGVAPSAGGAGRELLRPVGTARRKRGGGVQILPTSAVDAAAAAAKLAEEIANDDEV</sequence>